<dbReference type="SUPFAM" id="SSF103473">
    <property type="entry name" value="MFS general substrate transporter"/>
    <property type="match status" value="1"/>
</dbReference>
<dbReference type="EMBL" id="OD573504">
    <property type="protein sequence ID" value="CAD7450090.1"/>
    <property type="molecule type" value="Genomic_DNA"/>
</dbReference>
<feature type="transmembrane region" description="Helical" evidence="1">
    <location>
        <begin position="51"/>
        <end position="69"/>
    </location>
</feature>
<dbReference type="InterPro" id="IPR036259">
    <property type="entry name" value="MFS_trans_sf"/>
</dbReference>
<evidence type="ECO:0000256" key="1">
    <source>
        <dbReference type="SAM" id="Phobius"/>
    </source>
</evidence>
<keyword evidence="1" id="KW-0472">Membrane</keyword>
<feature type="transmembrane region" description="Helical" evidence="1">
    <location>
        <begin position="100"/>
        <end position="119"/>
    </location>
</feature>
<keyword evidence="1" id="KW-1133">Transmembrane helix</keyword>
<keyword evidence="1" id="KW-0812">Transmembrane</keyword>
<organism evidence="2">
    <name type="scientific">Timema bartmani</name>
    <dbReference type="NCBI Taxonomy" id="61472"/>
    <lineage>
        <taxon>Eukaryota</taxon>
        <taxon>Metazoa</taxon>
        <taxon>Ecdysozoa</taxon>
        <taxon>Arthropoda</taxon>
        <taxon>Hexapoda</taxon>
        <taxon>Insecta</taxon>
        <taxon>Pterygota</taxon>
        <taxon>Neoptera</taxon>
        <taxon>Polyneoptera</taxon>
        <taxon>Phasmatodea</taxon>
        <taxon>Timematodea</taxon>
        <taxon>Timematoidea</taxon>
        <taxon>Timematidae</taxon>
        <taxon>Timema</taxon>
    </lineage>
</organism>
<dbReference type="AlphaFoldDB" id="A0A7R9FD16"/>
<sequence length="162" mass="18049">MIYEEGRQRKQVGDDIFVTESYLNSSWPSGNNVTQLTPCITTVNPATFQNTLIIGGGMGVINLAIGYIVKWTGRKIISFMFLVSAAVSCIALYFATSWYLVLLLAFCFVCFIAVSSSLLNSSVVDIFPTSLRQWVFLMTSSLCRNPSPIWRLDKTGIDHDLE</sequence>
<evidence type="ECO:0008006" key="3">
    <source>
        <dbReference type="Google" id="ProtNLM"/>
    </source>
</evidence>
<gene>
    <name evidence="2" type="ORF">TBIB3V08_LOCUS12361</name>
</gene>
<protein>
    <recommendedName>
        <fullName evidence="3">Major facilitator superfamily (MFS) profile domain-containing protein</fullName>
    </recommendedName>
</protein>
<dbReference type="Gene3D" id="1.20.1250.20">
    <property type="entry name" value="MFS general substrate transporter like domains"/>
    <property type="match status" value="1"/>
</dbReference>
<proteinExistence type="predicted"/>
<name>A0A7R9FD16_9NEOP</name>
<feature type="transmembrane region" description="Helical" evidence="1">
    <location>
        <begin position="76"/>
        <end position="94"/>
    </location>
</feature>
<accession>A0A7R9FD16</accession>
<evidence type="ECO:0000313" key="2">
    <source>
        <dbReference type="EMBL" id="CAD7450090.1"/>
    </source>
</evidence>
<reference evidence="2" key="1">
    <citation type="submission" date="2020-11" db="EMBL/GenBank/DDBJ databases">
        <authorList>
            <person name="Tran Van P."/>
        </authorList>
    </citation>
    <scope>NUCLEOTIDE SEQUENCE</scope>
</reference>